<gene>
    <name evidence="2" type="ORF">EWM62_06655</name>
</gene>
<dbReference type="Proteomes" id="UP000293331">
    <property type="component" value="Unassembled WGS sequence"/>
</dbReference>
<comment type="caution">
    <text evidence="2">The sequence shown here is derived from an EMBL/GenBank/DDBJ whole genome shotgun (WGS) entry which is preliminary data.</text>
</comment>
<dbReference type="OrthoDB" id="783678at2"/>
<dbReference type="Pfam" id="PF13524">
    <property type="entry name" value="Glyco_trans_1_2"/>
    <property type="match status" value="1"/>
</dbReference>
<feature type="domain" description="Spore protein YkvP/CgeB glycosyl transferase-like" evidence="1">
    <location>
        <begin position="240"/>
        <end position="376"/>
    </location>
</feature>
<keyword evidence="3" id="KW-1185">Reference proteome</keyword>
<sequence length="382" mass="44491">MKIFLSFFQSKTKHPIPAYSFWEYYIKNGIEEAGYEWMECPDVDWALGRVPKTKQAQINWKQDAWQKTVDYLKANPADLFLSYLYPDQIDTSAIDQIRKTNIPCVNFFCDHIRDFIKLPKEFAAFDLNWVPEYKAIQQYQKAGYPYINLPMPMWVAPQYRILQPEINSQITFIGSKDIQRHLMFENIVKQDPNIDLAIYGGGWIAAAHTQQELLPYGLHKKLLFQFKLLNKYGINGYTEKLKQRNYTGQISRTLQLKTHGAPSAEEYNRLTAGSLVTIGVNRYPSYLFPLAKPDTYSRLRDIEAPMLGACYLTEWTDGIEQLYDINNEIETYTTPEDFLQKTELLKNDAVKRKTLKVNGQKRALKNHSIPASLKEILWTLNL</sequence>
<dbReference type="GO" id="GO:0016740">
    <property type="term" value="F:transferase activity"/>
    <property type="evidence" value="ECO:0007669"/>
    <property type="project" value="UniProtKB-KW"/>
</dbReference>
<evidence type="ECO:0000313" key="3">
    <source>
        <dbReference type="Proteomes" id="UP000293331"/>
    </source>
</evidence>
<evidence type="ECO:0000259" key="1">
    <source>
        <dbReference type="Pfam" id="PF13524"/>
    </source>
</evidence>
<accession>A0A4Q5LQA8</accession>
<organism evidence="2 3">
    <name type="scientific">Mucilaginibacter terrigena</name>
    <dbReference type="NCBI Taxonomy" id="2492395"/>
    <lineage>
        <taxon>Bacteria</taxon>
        <taxon>Pseudomonadati</taxon>
        <taxon>Bacteroidota</taxon>
        <taxon>Sphingobacteriia</taxon>
        <taxon>Sphingobacteriales</taxon>
        <taxon>Sphingobacteriaceae</taxon>
        <taxon>Mucilaginibacter</taxon>
    </lineage>
</organism>
<reference evidence="2 3" key="1">
    <citation type="submission" date="2019-02" db="EMBL/GenBank/DDBJ databases">
        <title>Bacterial novel species Mucilaginibacter sp. 17JY9-4 isolated from soil.</title>
        <authorList>
            <person name="Jung H.-Y."/>
        </authorList>
    </citation>
    <scope>NUCLEOTIDE SEQUENCE [LARGE SCALE GENOMIC DNA]</scope>
    <source>
        <strain evidence="2 3">17JY9-4</strain>
    </source>
</reference>
<dbReference type="RefSeq" id="WP_129875871.1">
    <property type="nucleotide sequence ID" value="NZ_SEWG01000002.1"/>
</dbReference>
<dbReference type="AlphaFoldDB" id="A0A4Q5LQA8"/>
<protein>
    <submittedName>
        <fullName evidence="2">Glycosyltransferase family 1 protein</fullName>
    </submittedName>
</protein>
<evidence type="ECO:0000313" key="2">
    <source>
        <dbReference type="EMBL" id="RYU91614.1"/>
    </source>
</evidence>
<keyword evidence="2" id="KW-0808">Transferase</keyword>
<proteinExistence type="predicted"/>
<dbReference type="InterPro" id="IPR055259">
    <property type="entry name" value="YkvP/CgeB_Glyco_trans-like"/>
</dbReference>
<dbReference type="EMBL" id="SEWG01000002">
    <property type="protein sequence ID" value="RYU91614.1"/>
    <property type="molecule type" value="Genomic_DNA"/>
</dbReference>
<name>A0A4Q5LQA8_9SPHI</name>